<feature type="compositionally biased region" description="Basic residues" evidence="1">
    <location>
        <begin position="86"/>
        <end position="97"/>
    </location>
</feature>
<name>A0A8H6H6G0_9AGAR</name>
<sequence>MISSRPRCQAPPCAPRSLERSVQGVCRDSSDASKNADADADADAEMPRVWWMRTRGVTADSSDADNAEGAVDANADGVAVAGQERKKNKKRFRKNKSMKLLSDGLQGDSDSSGEKTSEQHGTSHGQSIPKTLAHYESMRSTALTCERVIRTTWAVRRESKTYEPRARVSAKSTMREEAVLTEKRFAPRCVIEGQRAVKVTPTGPSDTVTAGCVGAVEVEAGRLVRSYLRCFEDAEGVVDSNAGGVTADSSDADADDAEVTCKECGVFSLM</sequence>
<evidence type="ECO:0000313" key="3">
    <source>
        <dbReference type="Proteomes" id="UP000521943"/>
    </source>
</evidence>
<protein>
    <submittedName>
        <fullName evidence="2">Uncharacterized protein</fullName>
    </submittedName>
</protein>
<dbReference type="AlphaFoldDB" id="A0A8H6H6G0"/>
<feature type="region of interest" description="Disordered" evidence="1">
    <location>
        <begin position="1"/>
        <end position="129"/>
    </location>
</feature>
<keyword evidence="3" id="KW-1185">Reference proteome</keyword>
<dbReference type="EMBL" id="JACGCI010000263">
    <property type="protein sequence ID" value="KAF6741345.1"/>
    <property type="molecule type" value="Genomic_DNA"/>
</dbReference>
<organism evidence="2 3">
    <name type="scientific">Ephemerocybe angulata</name>
    <dbReference type="NCBI Taxonomy" id="980116"/>
    <lineage>
        <taxon>Eukaryota</taxon>
        <taxon>Fungi</taxon>
        <taxon>Dikarya</taxon>
        <taxon>Basidiomycota</taxon>
        <taxon>Agaricomycotina</taxon>
        <taxon>Agaricomycetes</taxon>
        <taxon>Agaricomycetidae</taxon>
        <taxon>Agaricales</taxon>
        <taxon>Agaricineae</taxon>
        <taxon>Psathyrellaceae</taxon>
        <taxon>Ephemerocybe</taxon>
    </lineage>
</organism>
<accession>A0A8H6H6G0</accession>
<feature type="compositionally biased region" description="Low complexity" evidence="1">
    <location>
        <begin position="1"/>
        <end position="11"/>
    </location>
</feature>
<feature type="compositionally biased region" description="Polar residues" evidence="1">
    <location>
        <begin position="119"/>
        <end position="129"/>
    </location>
</feature>
<comment type="caution">
    <text evidence="2">The sequence shown here is derived from an EMBL/GenBank/DDBJ whole genome shotgun (WGS) entry which is preliminary data.</text>
</comment>
<feature type="compositionally biased region" description="Low complexity" evidence="1">
    <location>
        <begin position="100"/>
        <end position="110"/>
    </location>
</feature>
<proteinExistence type="predicted"/>
<reference evidence="2 3" key="1">
    <citation type="submission" date="2020-07" db="EMBL/GenBank/DDBJ databases">
        <title>Comparative genomics of pyrophilous fungi reveals a link between fire events and developmental genes.</title>
        <authorList>
            <consortium name="DOE Joint Genome Institute"/>
            <person name="Steindorff A.S."/>
            <person name="Carver A."/>
            <person name="Calhoun S."/>
            <person name="Stillman K."/>
            <person name="Liu H."/>
            <person name="Lipzen A."/>
            <person name="Pangilinan J."/>
            <person name="Labutti K."/>
            <person name="Bruns T.D."/>
            <person name="Grigoriev I.V."/>
        </authorList>
    </citation>
    <scope>NUCLEOTIDE SEQUENCE [LARGE SCALE GENOMIC DNA]</scope>
    <source>
        <strain evidence="2 3">CBS 144469</strain>
    </source>
</reference>
<gene>
    <name evidence="2" type="ORF">DFP72DRAFT_1084401</name>
</gene>
<evidence type="ECO:0000313" key="2">
    <source>
        <dbReference type="EMBL" id="KAF6741345.1"/>
    </source>
</evidence>
<feature type="compositionally biased region" description="Basic and acidic residues" evidence="1">
    <location>
        <begin position="28"/>
        <end position="37"/>
    </location>
</feature>
<dbReference type="Proteomes" id="UP000521943">
    <property type="component" value="Unassembled WGS sequence"/>
</dbReference>
<feature type="compositionally biased region" description="Low complexity" evidence="1">
    <location>
        <begin position="67"/>
        <end position="82"/>
    </location>
</feature>
<evidence type="ECO:0000256" key="1">
    <source>
        <dbReference type="SAM" id="MobiDB-lite"/>
    </source>
</evidence>